<dbReference type="InterPro" id="IPR032675">
    <property type="entry name" value="LRR_dom_sf"/>
</dbReference>
<proteinExistence type="inferred from homology"/>
<keyword evidence="11 14" id="KW-0067">ATP-binding</keyword>
<keyword evidence="4" id="KW-0433">Leucine-rich repeat</keyword>
<keyword evidence="6 15" id="KW-0812">Transmembrane</keyword>
<evidence type="ECO:0000256" key="15">
    <source>
        <dbReference type="SAM" id="Phobius"/>
    </source>
</evidence>
<evidence type="ECO:0000256" key="13">
    <source>
        <dbReference type="ARBA" id="ARBA00023136"/>
    </source>
</evidence>
<dbReference type="SUPFAM" id="SSF52047">
    <property type="entry name" value="RNI-like"/>
    <property type="match status" value="1"/>
</dbReference>
<sequence length="1014" mass="112089">MNWWSLCIAFLFFFKLATCLQNQTDRLALVSFKNEIRRDPFGVLSSWNDSLHFCDWYGVSCSRRHPDRVTALNLNSQGLVGSLSPYIGNLSFLRYVSLQNNSFHGQIPQEIGRLRRLQYLTLSNNSFDGNIPTNLSRCSNLYLLNLIDNKLQGHIPYELGFLPKLEALGLSRNNLSGIIPSSIGNMSSLRQISLRTNGLQGKIPWEISRLRDLRFLTIGENNLIGEVPAGLFNISSIHTLAVDFNQLQGSIPSDIGLTLPKLNSLLLADNRFSGPVPISLSNASALEQVALFSNGFSGLFPKHLGKLPHLRMIDFSDNQIHDDLSFIDSLTNCSSLIVLDLASNLFQATLPNSIANLSEGMIYIALSNNQIYDALPLGIENLLNLRFLLFDSNYLTGHVLIDFQKFKRLEMLDLSRNKFTGTISSSISNLSLLSYLYMGFNDFNGSIPPGLGTCHFLIQLDLSHNSLSGSIPRQVIGLPSLSISLNLAANALTGPIPSEVGLLKNLVQLDLSDNRLSGMIPNTIGNCLRLEQLHLEGNSFQGEIPQVLSALQGLKELDISKNNFSGRIPNSLADLDGMNYLNLSFNQLQGEVPNRGVFLNASAVALTGNNGLCGGITELDLPSCAFPKSKKNNLSIALKVTIPVVVITTFLALLTCFFIFWHTKRKARKKNISMPSFENQFLRISYAELYKATKGFSLDNIIGIGSYGTVYKGILEQLGMEVAVKVLNLQQRGASNSFLSECLALGSIRHRNLLKLLSVCSSMDFEGNDFKALIYEFMTNGSLEKWLHKEDGQETEPRNLRLIQRLNIAIDIASAIEYLHNGCPSTIIHGDLKPSNVLLDKEMVAHIGDFGLAEIVSTISDEAVQYPSTSLAIKGSIGYVAPECGMGEKVSIERDVYSYGILLLEMFTGKKPTDDSFKDGLNLHTSVLKSVPDRVMECVDPSILYEDEKGRSVWEPCLISILRIGVACSMELPAERMKMRDVTSELQKIKAIYEQGRMQQDQGVFSLHVGTADS</sequence>
<keyword evidence="3" id="KW-0723">Serine/threonine-protein kinase</keyword>
<dbReference type="InterPro" id="IPR011009">
    <property type="entry name" value="Kinase-like_dom_sf"/>
</dbReference>
<evidence type="ECO:0000256" key="16">
    <source>
        <dbReference type="SAM" id="SignalP"/>
    </source>
</evidence>
<dbReference type="SMART" id="SM00365">
    <property type="entry name" value="LRR_SD22"/>
    <property type="match status" value="4"/>
</dbReference>
<dbReference type="PROSITE" id="PS50011">
    <property type="entry name" value="PROTEIN_KINASE_DOM"/>
    <property type="match status" value="1"/>
</dbReference>
<feature type="signal peptide" evidence="16">
    <location>
        <begin position="1"/>
        <end position="19"/>
    </location>
</feature>
<feature type="transmembrane region" description="Helical" evidence="15">
    <location>
        <begin position="640"/>
        <end position="661"/>
    </location>
</feature>
<comment type="similarity">
    <text evidence="2">Belongs to the protein kinase superfamily. Ser/Thr protein kinase family.</text>
</comment>
<comment type="subcellular location">
    <subcellularLocation>
        <location evidence="1">Membrane</location>
    </subcellularLocation>
</comment>
<dbReference type="InterPro" id="IPR008271">
    <property type="entry name" value="Ser/Thr_kinase_AS"/>
</dbReference>
<gene>
    <name evidence="18" type="ORF">P3X46_028288</name>
</gene>
<feature type="chain" id="PRO_5047441500" description="Protein kinase domain-containing protein" evidence="16">
    <location>
        <begin position="20"/>
        <end position="1014"/>
    </location>
</feature>
<dbReference type="Pfam" id="PF00560">
    <property type="entry name" value="LRR_1"/>
    <property type="match status" value="5"/>
</dbReference>
<dbReference type="Pfam" id="PF08263">
    <property type="entry name" value="LRRNT_2"/>
    <property type="match status" value="1"/>
</dbReference>
<evidence type="ECO:0000256" key="12">
    <source>
        <dbReference type="ARBA" id="ARBA00022989"/>
    </source>
</evidence>
<dbReference type="SUPFAM" id="SSF56112">
    <property type="entry name" value="Protein kinase-like (PK-like)"/>
    <property type="match status" value="1"/>
</dbReference>
<dbReference type="InterPro" id="IPR001245">
    <property type="entry name" value="Ser-Thr/Tyr_kinase_cat_dom"/>
</dbReference>
<dbReference type="Pfam" id="PF23598">
    <property type="entry name" value="LRR_14"/>
    <property type="match status" value="1"/>
</dbReference>
<evidence type="ECO:0000256" key="10">
    <source>
        <dbReference type="ARBA" id="ARBA00022777"/>
    </source>
</evidence>
<dbReference type="InterPro" id="IPR017441">
    <property type="entry name" value="Protein_kinase_ATP_BS"/>
</dbReference>
<dbReference type="Gene3D" id="3.80.10.10">
    <property type="entry name" value="Ribonuclease Inhibitor"/>
    <property type="match status" value="3"/>
</dbReference>
<feature type="domain" description="Protein kinase" evidence="17">
    <location>
        <begin position="696"/>
        <end position="989"/>
    </location>
</feature>
<dbReference type="InterPro" id="IPR000719">
    <property type="entry name" value="Prot_kinase_dom"/>
</dbReference>
<feature type="binding site" evidence="14">
    <location>
        <position position="725"/>
    </location>
    <ligand>
        <name>ATP</name>
        <dbReference type="ChEBI" id="CHEBI:30616"/>
    </ligand>
</feature>
<evidence type="ECO:0000256" key="5">
    <source>
        <dbReference type="ARBA" id="ARBA00022679"/>
    </source>
</evidence>
<comment type="caution">
    <text evidence="18">The sequence shown here is derived from an EMBL/GenBank/DDBJ whole genome shotgun (WGS) entry which is preliminary data.</text>
</comment>
<evidence type="ECO:0000256" key="14">
    <source>
        <dbReference type="PROSITE-ProRule" id="PRU10141"/>
    </source>
</evidence>
<dbReference type="PROSITE" id="PS00107">
    <property type="entry name" value="PROTEIN_KINASE_ATP"/>
    <property type="match status" value="1"/>
</dbReference>
<evidence type="ECO:0000256" key="1">
    <source>
        <dbReference type="ARBA" id="ARBA00004370"/>
    </source>
</evidence>
<dbReference type="PRINTS" id="PR00019">
    <property type="entry name" value="LEURICHRPT"/>
</dbReference>
<keyword evidence="10" id="KW-0418">Kinase</keyword>
<keyword evidence="12 15" id="KW-1133">Transmembrane helix</keyword>
<dbReference type="PANTHER" id="PTHR27008:SF543">
    <property type="entry name" value="PROTEIN KINASE DOMAIN-CONTAINING PROTEIN"/>
    <property type="match status" value="1"/>
</dbReference>
<keyword evidence="7 16" id="KW-0732">Signal</keyword>
<keyword evidence="5" id="KW-0808">Transferase</keyword>
<evidence type="ECO:0000256" key="3">
    <source>
        <dbReference type="ARBA" id="ARBA00022527"/>
    </source>
</evidence>
<evidence type="ECO:0000256" key="8">
    <source>
        <dbReference type="ARBA" id="ARBA00022737"/>
    </source>
</evidence>
<evidence type="ECO:0000259" key="17">
    <source>
        <dbReference type="PROSITE" id="PS50011"/>
    </source>
</evidence>
<dbReference type="Gene3D" id="1.10.510.10">
    <property type="entry name" value="Transferase(Phosphotransferase) domain 1"/>
    <property type="match status" value="1"/>
</dbReference>
<dbReference type="InterPro" id="IPR001611">
    <property type="entry name" value="Leu-rich_rpt"/>
</dbReference>
<keyword evidence="8" id="KW-0677">Repeat</keyword>
<dbReference type="PROSITE" id="PS00108">
    <property type="entry name" value="PROTEIN_KINASE_ST"/>
    <property type="match status" value="1"/>
</dbReference>
<name>A0ABQ9KNI9_HEVBR</name>
<evidence type="ECO:0000256" key="9">
    <source>
        <dbReference type="ARBA" id="ARBA00022741"/>
    </source>
</evidence>
<evidence type="ECO:0000256" key="6">
    <source>
        <dbReference type="ARBA" id="ARBA00022692"/>
    </source>
</evidence>
<evidence type="ECO:0000256" key="2">
    <source>
        <dbReference type="ARBA" id="ARBA00008684"/>
    </source>
</evidence>
<keyword evidence="9 14" id="KW-0547">Nucleotide-binding</keyword>
<evidence type="ECO:0000313" key="18">
    <source>
        <dbReference type="EMBL" id="KAJ9145963.1"/>
    </source>
</evidence>
<dbReference type="SMART" id="SM00369">
    <property type="entry name" value="LRR_TYP"/>
    <property type="match status" value="6"/>
</dbReference>
<dbReference type="Proteomes" id="UP001174677">
    <property type="component" value="Chromosome 16"/>
</dbReference>
<dbReference type="EMBL" id="JARPOI010000016">
    <property type="protein sequence ID" value="KAJ9145963.1"/>
    <property type="molecule type" value="Genomic_DNA"/>
</dbReference>
<protein>
    <recommendedName>
        <fullName evidence="17">Protein kinase domain-containing protein</fullName>
    </recommendedName>
</protein>
<accession>A0ABQ9KNI9</accession>
<dbReference type="Gene3D" id="3.30.200.20">
    <property type="entry name" value="Phosphorylase Kinase, domain 1"/>
    <property type="match status" value="1"/>
</dbReference>
<keyword evidence="13 15" id="KW-0472">Membrane</keyword>
<reference evidence="18" key="1">
    <citation type="journal article" date="2023" name="Plant Biotechnol. J.">
        <title>Chromosome-level wild Hevea brasiliensis genome provides new tools for genomic-assisted breeding and valuable loci to elevate rubber yield.</title>
        <authorList>
            <person name="Cheng H."/>
            <person name="Song X."/>
            <person name="Hu Y."/>
            <person name="Wu T."/>
            <person name="Yang Q."/>
            <person name="An Z."/>
            <person name="Feng S."/>
            <person name="Deng Z."/>
            <person name="Wu W."/>
            <person name="Zeng X."/>
            <person name="Tu M."/>
            <person name="Wang X."/>
            <person name="Huang H."/>
        </authorList>
    </citation>
    <scope>NUCLEOTIDE SEQUENCE</scope>
    <source>
        <strain evidence="18">MT/VB/25A 57/8</strain>
    </source>
</reference>
<evidence type="ECO:0000256" key="4">
    <source>
        <dbReference type="ARBA" id="ARBA00022614"/>
    </source>
</evidence>
<dbReference type="SMART" id="SM00220">
    <property type="entry name" value="S_TKc"/>
    <property type="match status" value="1"/>
</dbReference>
<evidence type="ECO:0000256" key="7">
    <source>
        <dbReference type="ARBA" id="ARBA00022729"/>
    </source>
</evidence>
<dbReference type="InterPro" id="IPR013210">
    <property type="entry name" value="LRR_N_plant-typ"/>
</dbReference>
<dbReference type="InterPro" id="IPR055414">
    <property type="entry name" value="LRR_R13L4/SHOC2-like"/>
</dbReference>
<dbReference type="InterPro" id="IPR003591">
    <property type="entry name" value="Leu-rich_rpt_typical-subtyp"/>
</dbReference>
<organism evidence="18 19">
    <name type="scientific">Hevea brasiliensis</name>
    <name type="common">Para rubber tree</name>
    <name type="synonym">Siphonia brasiliensis</name>
    <dbReference type="NCBI Taxonomy" id="3981"/>
    <lineage>
        <taxon>Eukaryota</taxon>
        <taxon>Viridiplantae</taxon>
        <taxon>Streptophyta</taxon>
        <taxon>Embryophyta</taxon>
        <taxon>Tracheophyta</taxon>
        <taxon>Spermatophyta</taxon>
        <taxon>Magnoliopsida</taxon>
        <taxon>eudicotyledons</taxon>
        <taxon>Gunneridae</taxon>
        <taxon>Pentapetalae</taxon>
        <taxon>rosids</taxon>
        <taxon>fabids</taxon>
        <taxon>Malpighiales</taxon>
        <taxon>Euphorbiaceae</taxon>
        <taxon>Crotonoideae</taxon>
        <taxon>Micrandreae</taxon>
        <taxon>Hevea</taxon>
    </lineage>
</organism>
<evidence type="ECO:0000256" key="11">
    <source>
        <dbReference type="ARBA" id="ARBA00022840"/>
    </source>
</evidence>
<dbReference type="Pfam" id="PF07714">
    <property type="entry name" value="PK_Tyr_Ser-Thr"/>
    <property type="match status" value="1"/>
</dbReference>
<dbReference type="InterPro" id="IPR051809">
    <property type="entry name" value="Plant_receptor-like_S/T_kinase"/>
</dbReference>
<keyword evidence="19" id="KW-1185">Reference proteome</keyword>
<dbReference type="PANTHER" id="PTHR27008">
    <property type="entry name" value="OS04G0122200 PROTEIN"/>
    <property type="match status" value="1"/>
</dbReference>
<evidence type="ECO:0000313" key="19">
    <source>
        <dbReference type="Proteomes" id="UP001174677"/>
    </source>
</evidence>
<dbReference type="CDD" id="cd14066">
    <property type="entry name" value="STKc_IRAK"/>
    <property type="match status" value="1"/>
</dbReference>
<dbReference type="SUPFAM" id="SSF52058">
    <property type="entry name" value="L domain-like"/>
    <property type="match status" value="1"/>
</dbReference>